<comment type="similarity">
    <text evidence="2 9">Belongs to the COX20 family.</text>
</comment>
<evidence type="ECO:0000313" key="12">
    <source>
        <dbReference type="Proteomes" id="UP000697127"/>
    </source>
</evidence>
<evidence type="ECO:0000256" key="9">
    <source>
        <dbReference type="PIRNR" id="PIRNR007871"/>
    </source>
</evidence>
<comment type="caution">
    <text evidence="11">The sequence shown here is derived from an EMBL/GenBank/DDBJ whole genome shotgun (WGS) entry which is preliminary data.</text>
</comment>
<feature type="region of interest" description="Disordered" evidence="10">
    <location>
        <begin position="38"/>
        <end position="60"/>
    </location>
</feature>
<organism evidence="11 12">
    <name type="scientific">Pichia californica</name>
    <dbReference type="NCBI Taxonomy" id="460514"/>
    <lineage>
        <taxon>Eukaryota</taxon>
        <taxon>Fungi</taxon>
        <taxon>Dikarya</taxon>
        <taxon>Ascomycota</taxon>
        <taxon>Saccharomycotina</taxon>
        <taxon>Pichiomycetes</taxon>
        <taxon>Pichiales</taxon>
        <taxon>Pichiaceae</taxon>
        <taxon>Pichia</taxon>
    </lineage>
</organism>
<dbReference type="PIRSF" id="PIRSF007871">
    <property type="entry name" value="Cox20"/>
    <property type="match status" value="1"/>
</dbReference>
<dbReference type="AlphaFoldDB" id="A0A9P7BEQ1"/>
<keyword evidence="4" id="KW-0812">Transmembrane</keyword>
<evidence type="ECO:0000256" key="8">
    <source>
        <dbReference type="ARBA" id="ARBA00023136"/>
    </source>
</evidence>
<evidence type="ECO:0000256" key="4">
    <source>
        <dbReference type="ARBA" id="ARBA00022692"/>
    </source>
</evidence>
<gene>
    <name evidence="11" type="primary">COX20</name>
    <name evidence="11" type="ORF">C6P40_001405</name>
</gene>
<keyword evidence="12" id="KW-1185">Reference proteome</keyword>
<evidence type="ECO:0000256" key="6">
    <source>
        <dbReference type="ARBA" id="ARBA00022989"/>
    </source>
</evidence>
<keyword evidence="6" id="KW-1133">Transmembrane helix</keyword>
<evidence type="ECO:0000256" key="5">
    <source>
        <dbReference type="ARBA" id="ARBA00022792"/>
    </source>
</evidence>
<dbReference type="OrthoDB" id="14603at2759"/>
<comment type="subcellular location">
    <subcellularLocation>
        <location evidence="1 9">Mitochondrion inner membrane</location>
    </subcellularLocation>
</comment>
<protein>
    <recommendedName>
        <fullName evidence="3 9">Cytochrome c oxidase assembly protein COX20, mitochondrial</fullName>
    </recommendedName>
</protein>
<accession>A0A9P7BEQ1</accession>
<sequence length="180" mass="20485">MGWWPFNRGSSKDESLNSTNTTQQQQQPLFLDDVPAKYPEQSQIGSSSTSTPTSQQPQQVEGYSMSKEVKTFVSTLTPQHFYLSSLVQIPCFREAGLSGFSCFFVFSTVLYFYHRNLRKAVNWGFGGLLLGSIFGWESCNNQRRNSQMAVKLAQARFEKKHQTNNNSNSNDIDDDNNNKR</sequence>
<dbReference type="Pfam" id="PF12597">
    <property type="entry name" value="Cox20"/>
    <property type="match status" value="1"/>
</dbReference>
<feature type="compositionally biased region" description="Acidic residues" evidence="10">
    <location>
        <begin position="171"/>
        <end position="180"/>
    </location>
</feature>
<name>A0A9P7BEQ1_9ASCO</name>
<reference evidence="11" key="1">
    <citation type="submission" date="2020-11" db="EMBL/GenBank/DDBJ databases">
        <title>Kefir isolates.</title>
        <authorList>
            <person name="Marcisauskas S."/>
            <person name="Kim Y."/>
            <person name="Blasche S."/>
        </authorList>
    </citation>
    <scope>NUCLEOTIDE SEQUENCE</scope>
    <source>
        <strain evidence="11">Olga-1</strain>
    </source>
</reference>
<comment type="function">
    <text evidence="9">Involved in the assembly of the cytochrome c oxidase complex.</text>
</comment>
<feature type="region of interest" description="Disordered" evidence="10">
    <location>
        <begin position="1"/>
        <end position="26"/>
    </location>
</feature>
<proteinExistence type="inferred from homology"/>
<feature type="region of interest" description="Disordered" evidence="10">
    <location>
        <begin position="158"/>
        <end position="180"/>
    </location>
</feature>
<evidence type="ECO:0000313" key="11">
    <source>
        <dbReference type="EMBL" id="KAG0688111.1"/>
    </source>
</evidence>
<evidence type="ECO:0000256" key="7">
    <source>
        <dbReference type="ARBA" id="ARBA00023128"/>
    </source>
</evidence>
<evidence type="ECO:0000256" key="3">
    <source>
        <dbReference type="ARBA" id="ARBA00017689"/>
    </source>
</evidence>
<evidence type="ECO:0000256" key="2">
    <source>
        <dbReference type="ARBA" id="ARBA00009575"/>
    </source>
</evidence>
<dbReference type="EMBL" id="PUHW01000182">
    <property type="protein sequence ID" value="KAG0688111.1"/>
    <property type="molecule type" value="Genomic_DNA"/>
</dbReference>
<dbReference type="GO" id="GO:0033617">
    <property type="term" value="P:mitochondrial respiratory chain complex IV assembly"/>
    <property type="evidence" value="ECO:0007669"/>
    <property type="project" value="InterPro"/>
</dbReference>
<dbReference type="Proteomes" id="UP000697127">
    <property type="component" value="Unassembled WGS sequence"/>
</dbReference>
<keyword evidence="5 9" id="KW-0999">Mitochondrion inner membrane</keyword>
<dbReference type="PANTHER" id="PTHR31586">
    <property type="entry name" value="CYTOCHROME C OXIDASE PROTEIN 20"/>
    <property type="match status" value="1"/>
</dbReference>
<keyword evidence="7 9" id="KW-0496">Mitochondrion</keyword>
<dbReference type="GO" id="GO:0005743">
    <property type="term" value="C:mitochondrial inner membrane"/>
    <property type="evidence" value="ECO:0007669"/>
    <property type="project" value="UniProtKB-SubCell"/>
</dbReference>
<dbReference type="InterPro" id="IPR022533">
    <property type="entry name" value="Cox20"/>
</dbReference>
<dbReference type="PANTHER" id="PTHR31586:SF1">
    <property type="entry name" value="CYTOCHROME C OXIDASE ASSEMBLY PROTEIN COX20, MITOCHONDRIAL"/>
    <property type="match status" value="1"/>
</dbReference>
<evidence type="ECO:0000256" key="10">
    <source>
        <dbReference type="SAM" id="MobiDB-lite"/>
    </source>
</evidence>
<keyword evidence="8 9" id="KW-0472">Membrane</keyword>
<feature type="compositionally biased region" description="Low complexity" evidence="10">
    <location>
        <begin position="39"/>
        <end position="59"/>
    </location>
</feature>
<evidence type="ECO:0000256" key="1">
    <source>
        <dbReference type="ARBA" id="ARBA00004273"/>
    </source>
</evidence>